<evidence type="ECO:0000313" key="1">
    <source>
        <dbReference type="EMBL" id="MFD0897303.1"/>
    </source>
</evidence>
<dbReference type="EMBL" id="JBHTIO010000032">
    <property type="protein sequence ID" value="MFD0897303.1"/>
    <property type="molecule type" value="Genomic_DNA"/>
</dbReference>
<protein>
    <submittedName>
        <fullName evidence="1">Uncharacterized protein</fullName>
    </submittedName>
</protein>
<organism evidence="1 2">
    <name type="scientific">Loigolactobacillus binensis</name>
    <dbReference type="NCBI Taxonomy" id="2559922"/>
    <lineage>
        <taxon>Bacteria</taxon>
        <taxon>Bacillati</taxon>
        <taxon>Bacillota</taxon>
        <taxon>Bacilli</taxon>
        <taxon>Lactobacillales</taxon>
        <taxon>Lactobacillaceae</taxon>
        <taxon>Loigolactobacillus</taxon>
    </lineage>
</organism>
<dbReference type="RefSeq" id="WP_137637172.1">
    <property type="nucleotide sequence ID" value="NZ_BJDN01000006.1"/>
</dbReference>
<name>A0ABW3EAF1_9LACO</name>
<comment type="caution">
    <text evidence="1">The sequence shown here is derived from an EMBL/GenBank/DDBJ whole genome shotgun (WGS) entry which is preliminary data.</text>
</comment>
<evidence type="ECO:0000313" key="2">
    <source>
        <dbReference type="Proteomes" id="UP001597104"/>
    </source>
</evidence>
<reference evidence="2" key="1">
    <citation type="journal article" date="2019" name="Int. J. Syst. Evol. Microbiol.">
        <title>The Global Catalogue of Microorganisms (GCM) 10K type strain sequencing project: providing services to taxonomists for standard genome sequencing and annotation.</title>
        <authorList>
            <consortium name="The Broad Institute Genomics Platform"/>
            <consortium name="The Broad Institute Genome Sequencing Center for Infectious Disease"/>
            <person name="Wu L."/>
            <person name="Ma J."/>
        </authorList>
    </citation>
    <scope>NUCLEOTIDE SEQUENCE [LARGE SCALE GENOMIC DNA]</scope>
    <source>
        <strain evidence="2">CCM 8925</strain>
    </source>
</reference>
<gene>
    <name evidence="1" type="ORF">ACFQZ7_06070</name>
</gene>
<sequence>MPLQQYEQSHYLLNALSAYCNTDMLNELLVDQNYGKVKSKTDGLANFIIGLNAETTVERQQIAIKKFNESFLLQYKEKCNHLVGLSYLDLTNSTLNSSLDIFTHSKDVENIQDLNVNNFFNFIPNDRFQIVYRKFTLNEENDRVDQLDIMFGRRFASRDIADADNLRVDFTWVNLNLKTRKAIFRFHSMANNLYEPSKPVAPMISFKIISAYLLHEYNITFHNEDNSKQIFELYKKLTATNEQTYVKLVMDAETENKTSLVDTFYLNMLERLGLESKKDRIYVRDRIFNTFVRLLIINDFDNFKNHVSNMPGSVVSFNYHDLDGSTINGKNGGGMYTIGTARPPMESSTTYFDTKDTIFHAESLQELDVSWRKYNLIHSTRYTAFPNLLTIHFIMKSVREEVLQSVLQDFENLTR</sequence>
<proteinExistence type="predicted"/>
<keyword evidence="2" id="KW-1185">Reference proteome</keyword>
<dbReference type="Proteomes" id="UP001597104">
    <property type="component" value="Unassembled WGS sequence"/>
</dbReference>
<accession>A0ABW3EAF1</accession>